<keyword evidence="3" id="KW-1185">Reference proteome</keyword>
<dbReference type="Pfam" id="PF18758">
    <property type="entry name" value="KDZ"/>
    <property type="match status" value="1"/>
</dbReference>
<feature type="non-terminal residue" evidence="2">
    <location>
        <position position="424"/>
    </location>
</feature>
<accession>A0A4S8KJ92</accession>
<dbReference type="InterPro" id="IPR040521">
    <property type="entry name" value="KDZ"/>
</dbReference>
<name>A0A4S8KJ92_DENBC</name>
<dbReference type="InterPro" id="IPR041457">
    <property type="entry name" value="CxC2_KDZ-assoc"/>
</dbReference>
<dbReference type="Proteomes" id="UP000297245">
    <property type="component" value="Unassembled WGS sequence"/>
</dbReference>
<gene>
    <name evidence="2" type="ORF">K435DRAFT_626759</name>
</gene>
<evidence type="ECO:0000313" key="3">
    <source>
        <dbReference type="Proteomes" id="UP000297245"/>
    </source>
</evidence>
<dbReference type="AlphaFoldDB" id="A0A4S8KJ92"/>
<organism evidence="2 3">
    <name type="scientific">Dendrothele bispora (strain CBS 962.96)</name>
    <dbReference type="NCBI Taxonomy" id="1314807"/>
    <lineage>
        <taxon>Eukaryota</taxon>
        <taxon>Fungi</taxon>
        <taxon>Dikarya</taxon>
        <taxon>Basidiomycota</taxon>
        <taxon>Agaricomycotina</taxon>
        <taxon>Agaricomycetes</taxon>
        <taxon>Agaricomycetidae</taxon>
        <taxon>Agaricales</taxon>
        <taxon>Agaricales incertae sedis</taxon>
        <taxon>Dendrothele</taxon>
    </lineage>
</organism>
<feature type="domain" description="CxC2-like cysteine cluster KDZ transposase-associated" evidence="1">
    <location>
        <begin position="82"/>
        <end position="186"/>
    </location>
</feature>
<evidence type="ECO:0000313" key="2">
    <source>
        <dbReference type="EMBL" id="THU75544.1"/>
    </source>
</evidence>
<proteinExistence type="predicted"/>
<sequence>YRDEYLHEMLWVEGRRGMGEKCSGCGDRAGVIYRCVEDECFGMGMMCDFCIVSAHRYLPLHWIEVNIQSNKWNEKYFEPTTLKALGLTVQLGHLPGEICLFEHPAHSDFTVIHSNGIHQVSVNFCGCNVTLDHRTQLLRSMWYPATPKDPQTATTFICLRQFQFLNCTGKLPAFEYYQTLHVMTQSRQRKKPKDRYPAFLRSIFQWRHLKMLKRAGRGHFPDGASSTHHGELSLPCPACPQPGKNLPPDWKLAPRELAFLYILFLAIDANFRLRNKIVSNSFRSPILGDGLAYLVPSEPYKDHLAKHTNEDDMSSCSGFAAMFLANLKNVKGLRVSGVGGVCCGRHRVWRGNGLGDLQKGERYCNMDFMFWSSVKGEDHLCIVISYDISCQWSRNFWARMDALDPSLKIKYTERGIVFMIPKFH</sequence>
<dbReference type="EMBL" id="ML181931">
    <property type="protein sequence ID" value="THU75544.1"/>
    <property type="molecule type" value="Genomic_DNA"/>
</dbReference>
<dbReference type="Pfam" id="PF18803">
    <property type="entry name" value="CxC2"/>
    <property type="match status" value="1"/>
</dbReference>
<evidence type="ECO:0000259" key="1">
    <source>
        <dbReference type="Pfam" id="PF18803"/>
    </source>
</evidence>
<dbReference type="OrthoDB" id="3235114at2759"/>
<reference evidence="2 3" key="1">
    <citation type="journal article" date="2019" name="Nat. Ecol. Evol.">
        <title>Megaphylogeny resolves global patterns of mushroom evolution.</title>
        <authorList>
            <person name="Varga T."/>
            <person name="Krizsan K."/>
            <person name="Foldi C."/>
            <person name="Dima B."/>
            <person name="Sanchez-Garcia M."/>
            <person name="Sanchez-Ramirez S."/>
            <person name="Szollosi G.J."/>
            <person name="Szarkandi J.G."/>
            <person name="Papp V."/>
            <person name="Albert L."/>
            <person name="Andreopoulos W."/>
            <person name="Angelini C."/>
            <person name="Antonin V."/>
            <person name="Barry K.W."/>
            <person name="Bougher N.L."/>
            <person name="Buchanan P."/>
            <person name="Buyck B."/>
            <person name="Bense V."/>
            <person name="Catcheside P."/>
            <person name="Chovatia M."/>
            <person name="Cooper J."/>
            <person name="Damon W."/>
            <person name="Desjardin D."/>
            <person name="Finy P."/>
            <person name="Geml J."/>
            <person name="Haridas S."/>
            <person name="Hughes K."/>
            <person name="Justo A."/>
            <person name="Karasinski D."/>
            <person name="Kautmanova I."/>
            <person name="Kiss B."/>
            <person name="Kocsube S."/>
            <person name="Kotiranta H."/>
            <person name="LaButti K.M."/>
            <person name="Lechner B.E."/>
            <person name="Liimatainen K."/>
            <person name="Lipzen A."/>
            <person name="Lukacs Z."/>
            <person name="Mihaltcheva S."/>
            <person name="Morgado L.N."/>
            <person name="Niskanen T."/>
            <person name="Noordeloos M.E."/>
            <person name="Ohm R.A."/>
            <person name="Ortiz-Santana B."/>
            <person name="Ovrebo C."/>
            <person name="Racz N."/>
            <person name="Riley R."/>
            <person name="Savchenko A."/>
            <person name="Shiryaev A."/>
            <person name="Soop K."/>
            <person name="Spirin V."/>
            <person name="Szebenyi C."/>
            <person name="Tomsovsky M."/>
            <person name="Tulloss R.E."/>
            <person name="Uehling J."/>
            <person name="Grigoriev I.V."/>
            <person name="Vagvolgyi C."/>
            <person name="Papp T."/>
            <person name="Martin F.M."/>
            <person name="Miettinen O."/>
            <person name="Hibbett D.S."/>
            <person name="Nagy L.G."/>
        </authorList>
    </citation>
    <scope>NUCLEOTIDE SEQUENCE [LARGE SCALE GENOMIC DNA]</scope>
    <source>
        <strain evidence="2 3">CBS 962.96</strain>
    </source>
</reference>
<protein>
    <recommendedName>
        <fullName evidence="1">CxC2-like cysteine cluster KDZ transposase-associated domain-containing protein</fullName>
    </recommendedName>
</protein>
<feature type="non-terminal residue" evidence="2">
    <location>
        <position position="1"/>
    </location>
</feature>